<accession>A0A1H6K154</accession>
<gene>
    <name evidence="1" type="ORF">SAMN04488075_0585</name>
</gene>
<dbReference type="RefSeq" id="WP_090845131.1">
    <property type="nucleotide sequence ID" value="NZ_FNXG01000001.1"/>
</dbReference>
<evidence type="ECO:0000313" key="2">
    <source>
        <dbReference type="Proteomes" id="UP000199125"/>
    </source>
</evidence>
<dbReference type="AlphaFoldDB" id="A0A1H6K154"/>
<proteinExistence type="predicted"/>
<reference evidence="2" key="1">
    <citation type="submission" date="2016-10" db="EMBL/GenBank/DDBJ databases">
        <authorList>
            <person name="Varghese N."/>
            <person name="Submissions S."/>
        </authorList>
    </citation>
    <scope>NUCLEOTIDE SEQUENCE [LARGE SCALE GENOMIC DNA]</scope>
    <source>
        <strain evidence="2">DSM 11593</strain>
    </source>
</reference>
<protein>
    <submittedName>
        <fullName evidence="1">Uncharacterized protein</fullName>
    </submittedName>
</protein>
<organism evidence="1 2">
    <name type="scientific">Paracoccus alkenifer</name>
    <dbReference type="NCBI Taxonomy" id="65735"/>
    <lineage>
        <taxon>Bacteria</taxon>
        <taxon>Pseudomonadati</taxon>
        <taxon>Pseudomonadota</taxon>
        <taxon>Alphaproteobacteria</taxon>
        <taxon>Rhodobacterales</taxon>
        <taxon>Paracoccaceae</taxon>
        <taxon>Paracoccus</taxon>
    </lineage>
</organism>
<name>A0A1H6K154_9RHOB</name>
<keyword evidence="2" id="KW-1185">Reference proteome</keyword>
<dbReference type="Proteomes" id="UP000199125">
    <property type="component" value="Unassembled WGS sequence"/>
</dbReference>
<dbReference type="EMBL" id="FNXG01000001">
    <property type="protein sequence ID" value="SEH65115.1"/>
    <property type="molecule type" value="Genomic_DNA"/>
</dbReference>
<sequence length="104" mass="11449">MADLIRLLDDACNAMIAGDSQGCESFLERFRARVEHESLDAAARAECGRRLERLRGLAGAAAEGLDASRDWLRELSAVLGGLDVYDRSGRQRVVTDLPARAERF</sequence>
<dbReference type="OrthoDB" id="7775930at2"/>
<evidence type="ECO:0000313" key="1">
    <source>
        <dbReference type="EMBL" id="SEH65115.1"/>
    </source>
</evidence>
<dbReference type="STRING" id="65735.SAMN04488075_0585"/>